<dbReference type="InterPro" id="IPR012347">
    <property type="entry name" value="Ferritin-like"/>
</dbReference>
<dbReference type="EMBL" id="JAMQKB010000006">
    <property type="protein sequence ID" value="MDC3424437.1"/>
    <property type="molecule type" value="Genomic_DNA"/>
</dbReference>
<accession>A0A9X3WQX0</accession>
<proteinExistence type="predicted"/>
<evidence type="ECO:0000313" key="2">
    <source>
        <dbReference type="Proteomes" id="UP001145050"/>
    </source>
</evidence>
<dbReference type="AlphaFoldDB" id="A0A9X3WQX0"/>
<organism evidence="1 2">
    <name type="scientific">Terrihalobacillus insolitus</name>
    <dbReference type="NCBI Taxonomy" id="2950438"/>
    <lineage>
        <taxon>Bacteria</taxon>
        <taxon>Bacillati</taxon>
        <taxon>Bacillota</taxon>
        <taxon>Bacilli</taxon>
        <taxon>Bacillales</taxon>
        <taxon>Bacillaceae</taxon>
        <taxon>Terrihalobacillus</taxon>
    </lineage>
</organism>
<protein>
    <submittedName>
        <fullName evidence="1">DUF3231 family protein</fullName>
    </submittedName>
</protein>
<keyword evidence="2" id="KW-1185">Reference proteome</keyword>
<dbReference type="RefSeq" id="WP_272436243.1">
    <property type="nucleotide sequence ID" value="NZ_JAMQKB010000006.1"/>
</dbReference>
<dbReference type="Pfam" id="PF11553">
    <property type="entry name" value="DUF3231"/>
    <property type="match status" value="2"/>
</dbReference>
<gene>
    <name evidence="1" type="ORF">NC797_07935</name>
</gene>
<reference evidence="1" key="1">
    <citation type="submission" date="2022-06" db="EMBL/GenBank/DDBJ databases">
        <title>Aquibacillus sp. a new bacterium isolated from soil saline samples.</title>
        <authorList>
            <person name="Galisteo C."/>
            <person name="De La Haba R."/>
            <person name="Sanchez-Porro C."/>
            <person name="Ventosa A."/>
        </authorList>
    </citation>
    <scope>NUCLEOTIDE SEQUENCE</scope>
    <source>
        <strain evidence="1">3ASR75-11</strain>
    </source>
</reference>
<dbReference type="Proteomes" id="UP001145050">
    <property type="component" value="Unassembled WGS sequence"/>
</dbReference>
<sequence length="333" mass="37818">MTSKSNLTSAEMGKIWAAYAGNSMGKCVISYYLNHVQDTDIEKILKYALRLTETYMEEIKSIFKHANFPIPVGFTDDDVNVEAPRLYKDDFYLYYLQYIGKAGVSIYSAAIPIVTRKDIKDFFVRCLNDSVKLIVDVQDVLKAKGKLMNAPIISTPKEVDFVKKQSFLHGYLGEVRPLHGLEIAHLFDNLNNDITSKALIIGFRQGVRHKQVRNFLERGEAINKKHIEKLSNKLTEDNLPSPSLIDHLVTTSTTPPFSDKLMVFHKIDMFSMKIREYANGASLNGRRDIGALYARCLLDVSLYVEDGANIMIDHGWMEQPPEAVDRDKLSTKE</sequence>
<comment type="caution">
    <text evidence="1">The sequence shown here is derived from an EMBL/GenBank/DDBJ whole genome shotgun (WGS) entry which is preliminary data.</text>
</comment>
<dbReference type="Gene3D" id="1.20.1260.10">
    <property type="match status" value="2"/>
</dbReference>
<dbReference type="InterPro" id="IPR021617">
    <property type="entry name" value="DUF3231"/>
</dbReference>
<name>A0A9X3WQX0_9BACI</name>
<evidence type="ECO:0000313" key="1">
    <source>
        <dbReference type="EMBL" id="MDC3424437.1"/>
    </source>
</evidence>